<keyword evidence="2" id="KW-1185">Reference proteome</keyword>
<evidence type="ECO:0000313" key="2">
    <source>
        <dbReference type="Proteomes" id="UP000308199"/>
    </source>
</evidence>
<name>A0A4S4L8J1_9AGAM</name>
<evidence type="ECO:0000313" key="1">
    <source>
        <dbReference type="EMBL" id="THH07321.1"/>
    </source>
</evidence>
<dbReference type="PANTHER" id="PTHR40129">
    <property type="entry name" value="KETOPANTOATE REDUCTASE N-TERMINAL DOMAIN-CONTAINING PROTEIN"/>
    <property type="match status" value="1"/>
</dbReference>
<dbReference type="OrthoDB" id="674948at2759"/>
<dbReference type="Proteomes" id="UP000308199">
    <property type="component" value="Unassembled WGS sequence"/>
</dbReference>
<dbReference type="PANTHER" id="PTHR40129:SF2">
    <property type="entry name" value="KETOPANTOATE REDUCTASE N-TERMINAL DOMAIN-CONTAINING PROTEIN"/>
    <property type="match status" value="1"/>
</dbReference>
<organism evidence="1 2">
    <name type="scientific">Phellinidium pouzarii</name>
    <dbReference type="NCBI Taxonomy" id="167371"/>
    <lineage>
        <taxon>Eukaryota</taxon>
        <taxon>Fungi</taxon>
        <taxon>Dikarya</taxon>
        <taxon>Basidiomycota</taxon>
        <taxon>Agaricomycotina</taxon>
        <taxon>Agaricomycetes</taxon>
        <taxon>Hymenochaetales</taxon>
        <taxon>Hymenochaetaceae</taxon>
        <taxon>Phellinidium</taxon>
    </lineage>
</organism>
<accession>A0A4S4L8J1</accession>
<gene>
    <name evidence="1" type="ORF">EW145_g3463</name>
</gene>
<proteinExistence type="predicted"/>
<comment type="caution">
    <text evidence="1">The sequence shown here is derived from an EMBL/GenBank/DDBJ whole genome shotgun (WGS) entry which is preliminary data.</text>
</comment>
<sequence length="326" mass="36193">MNDVDILILGAGWTSDFLIPLLRENSISFAATTRDGRARSNYNTIKFQFDPESDDATSFRHLPEAQTVIITFPIYKSGASERLVNLWKQTHSDTKAAFLQLGSTGIWNGDRTLKREESEIFWYDRNSAFDPTNERAQAEVELLKLAPDTPTTVLDLSGLWGGQRNPRNWVDRIAPTKEVLSRKGSLHLIHGLDVARGILAVHRDFRLATGQRWLLTDCRVYDVWDLVSAWGGADTTNYLSVSSGNAAPPTSQISSTVSYCAHAQHSVTEPLLQIVTSPQPSWVRALMVENGVRALPRPPSALGNALDSREFWDTFGISPAKTLLAT</sequence>
<dbReference type="Gene3D" id="3.40.50.720">
    <property type="entry name" value="NAD(P)-binding Rossmann-like Domain"/>
    <property type="match status" value="1"/>
</dbReference>
<dbReference type="AlphaFoldDB" id="A0A4S4L8J1"/>
<dbReference type="EMBL" id="SGPK01000149">
    <property type="protein sequence ID" value="THH07321.1"/>
    <property type="molecule type" value="Genomic_DNA"/>
</dbReference>
<protein>
    <submittedName>
        <fullName evidence="1">Uncharacterized protein</fullName>
    </submittedName>
</protein>
<reference evidence="1 2" key="1">
    <citation type="submission" date="2019-02" db="EMBL/GenBank/DDBJ databases">
        <title>Genome sequencing of the rare red list fungi Phellinidium pouzarii.</title>
        <authorList>
            <person name="Buettner E."/>
            <person name="Kellner H."/>
        </authorList>
    </citation>
    <scope>NUCLEOTIDE SEQUENCE [LARGE SCALE GENOMIC DNA]</scope>
    <source>
        <strain evidence="1 2">DSM 108285</strain>
    </source>
</reference>